<feature type="compositionally biased region" description="Basic and acidic residues" evidence="9">
    <location>
        <begin position="975"/>
        <end position="1005"/>
    </location>
</feature>
<feature type="region of interest" description="Disordered" evidence="9">
    <location>
        <begin position="886"/>
        <end position="907"/>
    </location>
</feature>
<evidence type="ECO:0000256" key="9">
    <source>
        <dbReference type="SAM" id="MobiDB-lite"/>
    </source>
</evidence>
<evidence type="ECO:0000313" key="12">
    <source>
        <dbReference type="EMBL" id="KAI1866544.1"/>
    </source>
</evidence>
<dbReference type="SUPFAM" id="SSF53328">
    <property type="entry name" value="Formyltransferase"/>
    <property type="match status" value="1"/>
</dbReference>
<feature type="compositionally biased region" description="Polar residues" evidence="9">
    <location>
        <begin position="1042"/>
        <end position="1051"/>
    </location>
</feature>
<sequence>MPNAFDRISGHVRGGAGPSEDHIRNCEKGPAGVQQPRNVATSKRWAGNHDLNVRHAPSSSRRFRRKPSSPWKRAALLGPLLLAPTVSAVFLPFDNCLPDNYIWYNKDDGTAQLQWVPVQLDAKFDLEDPNNLLITVWGNVTGKVGTDPLPPWNSTEWINGTQSLLGKIQDEPIQKNATTLHSKVDVASYKPFSSDRSFCENIQNGSCPLGPVWDDSITMEKPYGLPYFNMSHNFSSTYAFASFAPTFIILYGDESATRIGCVSATVTPSLGGISWFLRFLPLFVLLLVAFATIFAAVFSPWGTSDVFHWTSNYGRDHDLLRLVTPGFGDCIQYIQFIVLTGGLTLNYPGFYQPAVSNAAWSSLMFNESFVAGADPWESLVDGVYVTNGTLGMQRLSQLVGMAEVEDIWAGMMIWLLVIIGAVLVAVQLGFVARWLLRFIKDTPEEDLRAKNMPFSMGVVIRLVFNYFLLPIVALSTFQLVVAAESLVVLVAMAVVTLALIIGFASYLMYLIVTTKPRAHLFDDLPTVLLYGPLYNTYSDEAAPFALVPIILTFIRGIAIGAVQLSGIAQIVILAVCEVIQMLTIHAFRPFHSPTNMNAYHTGFSLMRFLAVILMVAFAPSMGVTEGQRDWIGYVILLFHGAVLVFGFFLNALQTTIEVIARMCGAGGDDVRGQTRGGLSKIFGARQLQRRVSRRGAASRQSQLSTTGMLDAYNSSKGGYGRVRSDSAGTMGILLHNQKRSSSALDGRSMDGFSGPMGGSVFTPTTPGADASTFSFVPSPGHATRPQPAADPYYRPPRARRNTNDDIGASPPGRGRGSIGSIDLADRRLSQAGGPFLDAPDFERSGSGRATPTPAPASYMPVFAPRADYSTREVDFYYGVRGPALNSDSPGRRRMGTGPADPTSPVATATGWIKSLFGGKTKEKGKGFEVVRSARMPPAMKARGGDLSDDGAPEGIPVAMGVLRNGPIESDDEDDAPKTKVEKQTTRDTTSKDGPAIERESGRGSESDDASDDERPRVSENPPLLPDLDAGESFRFPSRIHSTRTNRQPSQRTAKDVEIIPLPEVPRKSSKRNSSVDRFNNPSFNLVPPTEASKNLQVGIGSSSRLPFDRTNSQKRLSSSSVGATDTEMPSASLPGDSGDERPTSFGYVHQHNISRVDPSSDQHVDLLGSAAEVVESSRRVQYISNCLYSAENKGIVENGSSKKARWSPYSRIPASLAAVQNWDAKLGQHRLNRGAAGSAAGATASSSPGTGQVFRRPGRSCTQETKKLDSSMAEARISVLCSGNGSNLQALIDNCQSGRIPGRIIKVTVNKKDAYALERAAKAGIPTDYFNIVSHGFKKAGEKDEARVKEARAKYDAALAERILADKPELVVLAGWMHVFSADFLRPLNAAGIDCINLHPALPGMYDGAGAIARAHKDFLAGTLANATTGIMIHHVVEEVDRGAPILVKEIVIKEGESLEALTERIHSFEHDLVVEATAIKAKEIVGKRQA</sequence>
<dbReference type="GO" id="GO:0055085">
    <property type="term" value="P:transmembrane transport"/>
    <property type="evidence" value="ECO:0007669"/>
    <property type="project" value="TreeGrafter"/>
</dbReference>
<evidence type="ECO:0000256" key="6">
    <source>
        <dbReference type="ARBA" id="ARBA00022755"/>
    </source>
</evidence>
<feature type="compositionally biased region" description="Polar residues" evidence="9">
    <location>
        <begin position="1091"/>
        <end position="1129"/>
    </location>
</feature>
<feature type="transmembrane region" description="Helical" evidence="10">
    <location>
        <begin position="273"/>
        <end position="298"/>
    </location>
</feature>
<organism evidence="12 13">
    <name type="scientific">Neoarthrinium moseri</name>
    <dbReference type="NCBI Taxonomy" id="1658444"/>
    <lineage>
        <taxon>Eukaryota</taxon>
        <taxon>Fungi</taxon>
        <taxon>Dikarya</taxon>
        <taxon>Ascomycota</taxon>
        <taxon>Pezizomycotina</taxon>
        <taxon>Sordariomycetes</taxon>
        <taxon>Xylariomycetidae</taxon>
        <taxon>Amphisphaeriales</taxon>
        <taxon>Apiosporaceae</taxon>
        <taxon>Neoarthrinium</taxon>
    </lineage>
</organism>
<dbReference type="Proteomes" id="UP000829685">
    <property type="component" value="Unassembled WGS sequence"/>
</dbReference>
<dbReference type="HAMAP" id="MF_01930">
    <property type="entry name" value="PurN"/>
    <property type="match status" value="1"/>
</dbReference>
<feature type="transmembrane region" description="Helical" evidence="10">
    <location>
        <begin position="411"/>
        <end position="436"/>
    </location>
</feature>
<comment type="subcellular location">
    <subcellularLocation>
        <location evidence="1">Membrane</location>
        <topology evidence="1">Multi-pass membrane protein</topology>
    </subcellularLocation>
</comment>
<feature type="compositionally biased region" description="Low complexity" evidence="9">
    <location>
        <begin position="1234"/>
        <end position="1251"/>
    </location>
</feature>
<dbReference type="InterPro" id="IPR032800">
    <property type="entry name" value="TRP_N"/>
</dbReference>
<feature type="transmembrane region" description="Helical" evidence="10">
    <location>
        <begin position="599"/>
        <end position="618"/>
    </location>
</feature>
<dbReference type="GO" id="GO:0016020">
    <property type="term" value="C:membrane"/>
    <property type="evidence" value="ECO:0007669"/>
    <property type="project" value="UniProtKB-SubCell"/>
</dbReference>
<dbReference type="InterPro" id="IPR040241">
    <property type="entry name" value="TRP_Flc/Pkd2-like"/>
</dbReference>
<evidence type="ECO:0000256" key="2">
    <source>
        <dbReference type="ARBA" id="ARBA00010642"/>
    </source>
</evidence>
<dbReference type="PANTHER" id="PTHR31145">
    <property type="entry name" value="INTEGRAL MEMBRANE PROTEIN (AFU_ORTHOLOGUE AFUA_7G01610)"/>
    <property type="match status" value="1"/>
</dbReference>
<feature type="region of interest" description="Disordered" evidence="9">
    <location>
        <begin position="1"/>
        <end position="21"/>
    </location>
</feature>
<keyword evidence="5" id="KW-0732">Signal</keyword>
<evidence type="ECO:0000259" key="11">
    <source>
        <dbReference type="SMART" id="SM01320"/>
    </source>
</evidence>
<keyword evidence="4 10" id="KW-0812">Transmembrane</keyword>
<dbReference type="EMBL" id="JAFIMR010000020">
    <property type="protein sequence ID" value="KAI1866544.1"/>
    <property type="molecule type" value="Genomic_DNA"/>
</dbReference>
<reference evidence="12" key="1">
    <citation type="submission" date="2021-03" db="EMBL/GenBank/DDBJ databases">
        <title>Revisited historic fungal species revealed as producer of novel bioactive compounds through whole genome sequencing and comparative genomics.</title>
        <authorList>
            <person name="Vignolle G.A."/>
            <person name="Hochenegger N."/>
            <person name="Mach R.L."/>
            <person name="Mach-Aigner A.R."/>
            <person name="Javad Rahimi M."/>
            <person name="Salim K.A."/>
            <person name="Chan C.M."/>
            <person name="Lim L.B.L."/>
            <person name="Cai F."/>
            <person name="Druzhinina I.S."/>
            <person name="U'Ren J.M."/>
            <person name="Derntl C."/>
        </authorList>
    </citation>
    <scope>NUCLEOTIDE SEQUENCE</scope>
    <source>
        <strain evidence="12">TUCIM 5799</strain>
    </source>
</reference>
<keyword evidence="6" id="KW-0658">Purine biosynthesis</keyword>
<protein>
    <recommendedName>
        <fullName evidence="11">ML-like domain-containing protein</fullName>
    </recommendedName>
</protein>
<keyword evidence="13" id="KW-1185">Reference proteome</keyword>
<gene>
    <name evidence="12" type="ORF">JX265_007845</name>
</gene>
<feature type="region of interest" description="Disordered" evidence="9">
    <location>
        <begin position="739"/>
        <end position="856"/>
    </location>
</feature>
<evidence type="ECO:0000256" key="3">
    <source>
        <dbReference type="ARBA" id="ARBA00022679"/>
    </source>
</evidence>
<dbReference type="CDD" id="cd08645">
    <property type="entry name" value="FMT_core_GART"/>
    <property type="match status" value="1"/>
</dbReference>
<dbReference type="Pfam" id="PF06011">
    <property type="entry name" value="TRP"/>
    <property type="match status" value="1"/>
</dbReference>
<feature type="region of interest" description="Disordered" evidence="9">
    <location>
        <begin position="922"/>
        <end position="1144"/>
    </location>
</feature>
<feature type="region of interest" description="Disordered" evidence="9">
    <location>
        <begin position="1233"/>
        <end position="1260"/>
    </location>
</feature>
<dbReference type="InterPro" id="IPR010308">
    <property type="entry name" value="TRP_C"/>
</dbReference>
<accession>A0A9Q0AMY2</accession>
<comment type="similarity">
    <text evidence="2">Belongs to the transient receptor potential (TRP) ion channel family.</text>
</comment>
<evidence type="ECO:0000256" key="8">
    <source>
        <dbReference type="ARBA" id="ARBA00023136"/>
    </source>
</evidence>
<comment type="caution">
    <text evidence="12">The sequence shown here is derived from an EMBL/GenBank/DDBJ whole genome shotgun (WGS) entry which is preliminary data.</text>
</comment>
<keyword evidence="8 10" id="KW-0472">Membrane</keyword>
<feature type="transmembrane region" description="Helical" evidence="10">
    <location>
        <begin position="486"/>
        <end position="512"/>
    </location>
</feature>
<dbReference type="SMART" id="SM01320">
    <property type="entry name" value="TRP_N"/>
    <property type="match status" value="1"/>
</dbReference>
<feature type="transmembrane region" description="Helical" evidence="10">
    <location>
        <begin position="630"/>
        <end position="652"/>
    </location>
</feature>
<evidence type="ECO:0000313" key="13">
    <source>
        <dbReference type="Proteomes" id="UP000829685"/>
    </source>
</evidence>
<keyword evidence="7 10" id="KW-1133">Transmembrane helix</keyword>
<feature type="domain" description="ML-like" evidence="11">
    <location>
        <begin position="86"/>
        <end position="273"/>
    </location>
</feature>
<evidence type="ECO:0000256" key="4">
    <source>
        <dbReference type="ARBA" id="ARBA00022692"/>
    </source>
</evidence>
<evidence type="ECO:0000256" key="7">
    <source>
        <dbReference type="ARBA" id="ARBA00022989"/>
    </source>
</evidence>
<feature type="compositionally biased region" description="Polar residues" evidence="9">
    <location>
        <begin position="1071"/>
        <end position="1083"/>
    </location>
</feature>
<evidence type="ECO:0000256" key="5">
    <source>
        <dbReference type="ARBA" id="ARBA00022729"/>
    </source>
</evidence>
<keyword evidence="3" id="KW-0808">Transferase</keyword>
<feature type="transmembrane region" description="Helical" evidence="10">
    <location>
        <begin position="457"/>
        <end position="480"/>
    </location>
</feature>
<evidence type="ECO:0000256" key="1">
    <source>
        <dbReference type="ARBA" id="ARBA00004141"/>
    </source>
</evidence>
<feature type="transmembrane region" description="Helical" evidence="10">
    <location>
        <begin position="567"/>
        <end position="587"/>
    </location>
</feature>
<dbReference type="InterPro" id="IPR002376">
    <property type="entry name" value="Formyl_transf_N"/>
</dbReference>
<dbReference type="InterPro" id="IPR036477">
    <property type="entry name" value="Formyl_transf_N_sf"/>
</dbReference>
<feature type="compositionally biased region" description="Polar residues" evidence="9">
    <location>
        <begin position="761"/>
        <end position="775"/>
    </location>
</feature>
<dbReference type="GO" id="GO:0004644">
    <property type="term" value="F:phosphoribosylglycinamide formyltransferase activity"/>
    <property type="evidence" value="ECO:0007669"/>
    <property type="project" value="InterPro"/>
</dbReference>
<dbReference type="Pfam" id="PF14558">
    <property type="entry name" value="TRP_N"/>
    <property type="match status" value="1"/>
</dbReference>
<dbReference type="Pfam" id="PF00551">
    <property type="entry name" value="Formyl_trans_N"/>
    <property type="match status" value="1"/>
</dbReference>
<dbReference type="NCBIfam" id="TIGR00639">
    <property type="entry name" value="PurN"/>
    <property type="match status" value="1"/>
</dbReference>
<proteinExistence type="inferred from homology"/>
<name>A0A9Q0AMY2_9PEZI</name>
<dbReference type="PANTHER" id="PTHR31145:SF6">
    <property type="entry name" value="INTEGRAL MEMBRANE PROTEIN (AFU_ORTHOLOGUE AFUA_7G01610)"/>
    <property type="match status" value="1"/>
</dbReference>
<evidence type="ECO:0000256" key="10">
    <source>
        <dbReference type="SAM" id="Phobius"/>
    </source>
</evidence>
<dbReference type="InterPro" id="IPR004607">
    <property type="entry name" value="GART"/>
</dbReference>
<dbReference type="Gene3D" id="3.40.50.170">
    <property type="entry name" value="Formyl transferase, N-terminal domain"/>
    <property type="match status" value="1"/>
</dbReference>
<dbReference type="GO" id="GO:0006189">
    <property type="term" value="P:'de novo' IMP biosynthetic process"/>
    <property type="evidence" value="ECO:0007669"/>
    <property type="project" value="InterPro"/>
</dbReference>